<name>A0A4Q9LJN8_9MICR</name>
<organism evidence="2 3">
    <name type="scientific">Hamiltosporidium magnivora</name>
    <dbReference type="NCBI Taxonomy" id="148818"/>
    <lineage>
        <taxon>Eukaryota</taxon>
        <taxon>Fungi</taxon>
        <taxon>Fungi incertae sedis</taxon>
        <taxon>Microsporidia</taxon>
        <taxon>Dubosqiidae</taxon>
        <taxon>Hamiltosporidium</taxon>
    </lineage>
</organism>
<dbReference type="VEuPathDB" id="MicrosporidiaDB:CWI36_0091p0010"/>
<evidence type="ECO:0000313" key="3">
    <source>
        <dbReference type="Proteomes" id="UP000293045"/>
    </source>
</evidence>
<evidence type="ECO:0000313" key="2">
    <source>
        <dbReference type="EMBL" id="TBU08096.1"/>
    </source>
</evidence>
<protein>
    <submittedName>
        <fullName evidence="2">Uncharacterized protein</fullName>
    </submittedName>
</protein>
<proteinExistence type="predicted"/>
<feature type="signal peptide" evidence="1">
    <location>
        <begin position="1"/>
        <end position="18"/>
    </location>
</feature>
<accession>A0A4Q9LJN8</accession>
<dbReference type="EMBL" id="PIXR01000226">
    <property type="protein sequence ID" value="TBU08096.1"/>
    <property type="molecule type" value="Genomic_DNA"/>
</dbReference>
<keyword evidence="1" id="KW-0732">Signal</keyword>
<evidence type="ECO:0000256" key="1">
    <source>
        <dbReference type="SAM" id="SignalP"/>
    </source>
</evidence>
<dbReference type="VEuPathDB" id="MicrosporidiaDB:CWI39_0226p0010"/>
<reference evidence="2 3" key="1">
    <citation type="submission" date="2017-12" db="EMBL/GenBank/DDBJ databases">
        <authorList>
            <person name="Pombert J.-F."/>
            <person name="Haag K.L."/>
            <person name="Ebert D."/>
        </authorList>
    </citation>
    <scope>NUCLEOTIDE SEQUENCE [LARGE SCALE GENOMIC DNA]</scope>
    <source>
        <strain evidence="2">IL-BN-2</strain>
    </source>
</reference>
<dbReference type="Proteomes" id="UP000293045">
    <property type="component" value="Unassembled WGS sequence"/>
</dbReference>
<sequence>MDLWFLLFSLFYIKFIIGPRSRRSNRRNILLHDRDCSDPDFNDFLIYNCKESKIYRILFHTASYAKLYDYFSSCFNRFITKDIMKKQIWDRLEKEIEIFLKTNNQSVTIDTIYNEVIFKRINVFLKHIINIFMSGYKKDKKRLQFFSFLINEVSSKNDLENMNSKFQYREDNPPNYRGYLEQNRLTNYFFLSLRSEESCEIKIISTILIQDLKLILQKIFRHFENYQDMLSYFKDNDTDKLKSKYVKKTDKYVFYEVNNTVFDEYFFKHVFDLIFEKTIASNSFLIKYILSYNDEEYINERKFIDETWNLTTENHLFLDAELNPEEIGKNFGSFLRNNIKNTKNSNNYRNRIYILLDVRKSFEAFCQFYIEKMKAHESNDNLVSKIDEDLFMKLHFVSSDFRKLINENFIFLNYICSLIYLTKKNCEIHIFFSDFKQNESENCLKQKYFLVSRYKKFSQDLKSNCNNSDEDESKLLAEINLRFKNEYKMLFEITMRGMLNSKEDFTFDNKIIIYS</sequence>
<comment type="caution">
    <text evidence="2">The sequence shown here is derived from an EMBL/GenBank/DDBJ whole genome shotgun (WGS) entry which is preliminary data.</text>
</comment>
<dbReference type="AlphaFoldDB" id="A0A4Q9LJN8"/>
<gene>
    <name evidence="2" type="ORF">CWI39_0226p0010</name>
</gene>
<feature type="chain" id="PRO_5020803080" evidence="1">
    <location>
        <begin position="19"/>
        <end position="515"/>
    </location>
</feature>